<evidence type="ECO:0000313" key="3">
    <source>
        <dbReference type="Proteomes" id="UP001362999"/>
    </source>
</evidence>
<feature type="domain" description="F-box" evidence="1">
    <location>
        <begin position="8"/>
        <end position="73"/>
    </location>
</feature>
<dbReference type="InterPro" id="IPR001810">
    <property type="entry name" value="F-box_dom"/>
</dbReference>
<dbReference type="Pfam" id="PF12937">
    <property type="entry name" value="F-box-like"/>
    <property type="match status" value="1"/>
</dbReference>
<name>A0AAW0E2A9_9AGAR</name>
<keyword evidence="3" id="KW-1185">Reference proteome</keyword>
<evidence type="ECO:0000259" key="1">
    <source>
        <dbReference type="Pfam" id="PF12937"/>
    </source>
</evidence>
<comment type="caution">
    <text evidence="2">The sequence shown here is derived from an EMBL/GenBank/DDBJ whole genome shotgun (WGS) entry which is preliminary data.</text>
</comment>
<dbReference type="PANTHER" id="PTHR38926">
    <property type="entry name" value="F-BOX DOMAIN CONTAINING PROTEIN, EXPRESSED"/>
    <property type="match status" value="1"/>
</dbReference>
<dbReference type="PANTHER" id="PTHR38926:SF5">
    <property type="entry name" value="F-BOX AND LEUCINE-RICH REPEAT PROTEIN 6"/>
    <property type="match status" value="1"/>
</dbReference>
<gene>
    <name evidence="2" type="ORF">R3P38DRAFT_2843532</name>
</gene>
<sequence>MSDATVLLPAELLADIFDMCVPPGEDGVNGLSDTTTADEEVERLAKQYLLDLSQVCSRWHSIVMDTPLLWRIIVVDTTLWLDVDVDIPILIQLVQNSLDRGKSCPLVLQVAVDDDESYSFEVLRLLSQHAPRWYKVHFWSEFQSMRSIASAKGNLGLLTELKLSQIDEWGEFDVFELAPSLTNLSITSWGTFVLSIPWNQIKHLRYHNYEANDIVNTLSILRNDLPRRAQCKLFMSAIHMDSEIDLPPIESDMYGLWLTIKVTAETTASALLGAILACLTLHGVKQLGLEGKTSSNSPLSWSQSQFLAFASRSSLHTSLRHLEICRTTITDEELLDCLTILPLLEELLVDDNPRAPHTVITDAFLRRLILTPSPSSLVPRLNFLCLTSLLNFSDSVLWDVIASRGVPAKPDAFVFEMKIYWLSGRSRELSADLISRSLELEENGDLNFTYKPDPEEAALAEADEES</sequence>
<evidence type="ECO:0000313" key="2">
    <source>
        <dbReference type="EMBL" id="KAK7057887.1"/>
    </source>
</evidence>
<reference evidence="2 3" key="1">
    <citation type="journal article" date="2024" name="J Genomics">
        <title>Draft genome sequencing and assembly of Favolaschia claudopus CIRM-BRFM 2984 isolated from oak limbs.</title>
        <authorList>
            <person name="Navarro D."/>
            <person name="Drula E."/>
            <person name="Chaduli D."/>
            <person name="Cazenave R."/>
            <person name="Ahrendt S."/>
            <person name="Wang J."/>
            <person name="Lipzen A."/>
            <person name="Daum C."/>
            <person name="Barry K."/>
            <person name="Grigoriev I.V."/>
            <person name="Favel A."/>
            <person name="Rosso M.N."/>
            <person name="Martin F."/>
        </authorList>
    </citation>
    <scope>NUCLEOTIDE SEQUENCE [LARGE SCALE GENOMIC DNA]</scope>
    <source>
        <strain evidence="2 3">CIRM-BRFM 2984</strain>
    </source>
</reference>
<dbReference type="EMBL" id="JAWWNJ010000004">
    <property type="protein sequence ID" value="KAK7057887.1"/>
    <property type="molecule type" value="Genomic_DNA"/>
</dbReference>
<protein>
    <submittedName>
        <fullName evidence="2">F-box domain-containing protein</fullName>
    </submittedName>
</protein>
<accession>A0AAW0E2A9</accession>
<dbReference type="Proteomes" id="UP001362999">
    <property type="component" value="Unassembled WGS sequence"/>
</dbReference>
<dbReference type="Gene3D" id="1.20.1280.50">
    <property type="match status" value="1"/>
</dbReference>
<dbReference type="AlphaFoldDB" id="A0AAW0E2A9"/>
<organism evidence="2 3">
    <name type="scientific">Favolaschia claudopus</name>
    <dbReference type="NCBI Taxonomy" id="2862362"/>
    <lineage>
        <taxon>Eukaryota</taxon>
        <taxon>Fungi</taxon>
        <taxon>Dikarya</taxon>
        <taxon>Basidiomycota</taxon>
        <taxon>Agaricomycotina</taxon>
        <taxon>Agaricomycetes</taxon>
        <taxon>Agaricomycetidae</taxon>
        <taxon>Agaricales</taxon>
        <taxon>Marasmiineae</taxon>
        <taxon>Mycenaceae</taxon>
        <taxon>Favolaschia</taxon>
    </lineage>
</organism>
<proteinExistence type="predicted"/>